<evidence type="ECO:0000313" key="3">
    <source>
        <dbReference type="EMBL" id="CAD9577910.1"/>
    </source>
</evidence>
<dbReference type="InterPro" id="IPR008984">
    <property type="entry name" value="SMAD_FHA_dom_sf"/>
</dbReference>
<sequence length="133" mass="14432">MSTTSPPLPRLALFLSDGRKVLFPPETKTLVIGREEDRCDLVLPGKLVSSQHCSLCGSVLRDMSSSLGVTKVNGKAIKEVELHLGDVITISHHTVKVVLLGKKEPLSTPNPKTKPSLPKPEMKSNNLVVGFRL</sequence>
<dbReference type="PROSITE" id="PS50006">
    <property type="entry name" value="FHA_DOMAIN"/>
    <property type="match status" value="1"/>
</dbReference>
<gene>
    <name evidence="3" type="ORF">BIGN1055_LOCUS520</name>
</gene>
<dbReference type="Pfam" id="PF00498">
    <property type="entry name" value="FHA"/>
    <property type="match status" value="1"/>
</dbReference>
<dbReference type="SMART" id="SM00240">
    <property type="entry name" value="FHA"/>
    <property type="match status" value="1"/>
</dbReference>
<evidence type="ECO:0000256" key="1">
    <source>
        <dbReference type="SAM" id="MobiDB-lite"/>
    </source>
</evidence>
<dbReference type="Gene3D" id="2.60.200.20">
    <property type="match status" value="1"/>
</dbReference>
<dbReference type="InterPro" id="IPR000253">
    <property type="entry name" value="FHA_dom"/>
</dbReference>
<dbReference type="CDD" id="cd00060">
    <property type="entry name" value="FHA"/>
    <property type="match status" value="1"/>
</dbReference>
<organism evidence="3">
    <name type="scientific">Bigelowiella natans</name>
    <name type="common">Pedinomonas minutissima</name>
    <name type="synonym">Chlorarachnion sp. (strain CCMP621)</name>
    <dbReference type="NCBI Taxonomy" id="227086"/>
    <lineage>
        <taxon>Eukaryota</taxon>
        <taxon>Sar</taxon>
        <taxon>Rhizaria</taxon>
        <taxon>Cercozoa</taxon>
        <taxon>Chlorarachniophyceae</taxon>
        <taxon>Bigelowiella</taxon>
    </lineage>
</organism>
<dbReference type="AlphaFoldDB" id="A0A6T9YLR2"/>
<feature type="domain" description="FHA" evidence="2">
    <location>
        <begin position="30"/>
        <end position="82"/>
    </location>
</feature>
<name>A0A6T9YLR2_BIGNA</name>
<protein>
    <recommendedName>
        <fullName evidence="2">FHA domain-containing protein</fullName>
    </recommendedName>
</protein>
<proteinExistence type="predicted"/>
<dbReference type="EMBL" id="HBHA01000796">
    <property type="protein sequence ID" value="CAD9577910.1"/>
    <property type="molecule type" value="Transcribed_RNA"/>
</dbReference>
<accession>A0A6T9YLR2</accession>
<dbReference type="SUPFAM" id="SSF49879">
    <property type="entry name" value="SMAD/FHA domain"/>
    <property type="match status" value="1"/>
</dbReference>
<evidence type="ECO:0000259" key="2">
    <source>
        <dbReference type="PROSITE" id="PS50006"/>
    </source>
</evidence>
<feature type="region of interest" description="Disordered" evidence="1">
    <location>
        <begin position="102"/>
        <end position="121"/>
    </location>
</feature>
<reference evidence="3" key="1">
    <citation type="submission" date="2021-01" db="EMBL/GenBank/DDBJ databases">
        <authorList>
            <person name="Corre E."/>
            <person name="Pelletier E."/>
            <person name="Niang G."/>
            <person name="Scheremetjew M."/>
            <person name="Finn R."/>
            <person name="Kale V."/>
            <person name="Holt S."/>
            <person name="Cochrane G."/>
            <person name="Meng A."/>
            <person name="Brown T."/>
            <person name="Cohen L."/>
        </authorList>
    </citation>
    <scope>NUCLEOTIDE SEQUENCE</scope>
    <source>
        <strain evidence="3">CCMP1258.1</strain>
    </source>
</reference>